<feature type="binding site" evidence="13">
    <location>
        <position position="205"/>
    </location>
    <ligand>
        <name>Zn(2+)</name>
        <dbReference type="ChEBI" id="CHEBI:29105"/>
        <label>1</label>
    </ligand>
</feature>
<feature type="modified residue" description="Phosphotyrosine; by PKDCC" evidence="14">
    <location>
        <position position="415"/>
    </location>
</feature>
<keyword evidence="8 13" id="KW-0106">Calcium</keyword>
<dbReference type="InterPro" id="IPR006026">
    <property type="entry name" value="Peptidase_Metallo"/>
</dbReference>
<dbReference type="PROSITE" id="PS50835">
    <property type="entry name" value="IG_LIKE"/>
    <property type="match status" value="1"/>
</dbReference>
<dbReference type="SUPFAM" id="SSF48726">
    <property type="entry name" value="Immunoglobulin"/>
    <property type="match status" value="3"/>
</dbReference>
<dbReference type="InterPro" id="IPR036365">
    <property type="entry name" value="PGBD-like_sf"/>
</dbReference>
<feature type="compositionally biased region" description="Basic residues" evidence="16">
    <location>
        <begin position="111"/>
        <end position="122"/>
    </location>
</feature>
<dbReference type="GO" id="GO:0005615">
    <property type="term" value="C:extracellular space"/>
    <property type="evidence" value="ECO:0007669"/>
    <property type="project" value="TreeGrafter"/>
</dbReference>
<dbReference type="Pfam" id="PF00045">
    <property type="entry name" value="Hemopexin"/>
    <property type="match status" value="3"/>
</dbReference>
<reference evidence="21" key="1">
    <citation type="submission" date="2025-08" db="UniProtKB">
        <authorList>
            <consortium name="RefSeq"/>
        </authorList>
    </citation>
    <scope>IDENTIFICATION</scope>
</reference>
<sequence length="850" mass="96177">MARSWTRIKTVLPLLLHWLASSMPTMATPNPTPVDESGEIVDWLTRYGYLPLPDPVSGKLQTWEAVTSAIQSMQRFAGIAETGIPDDVTLALIRTPRCSLPDISPVILEKRKRKRRSKKRMPRSAGSSWGKKNISWKVKSYPRHSFLSRETMRVLMYYALKVWSDTTPLNFHEVRARNPDIVVEFMQREHQDGYPFDGVGGMVAHAFFPDDPIRAGNVHFDSDENWTFRSAEDYGTDLFAVAVHEFGHSLGLAHSSLKRSIMRPYYQGPVGDPLQYQLNADDRAKIQGLYGSQDLHSTEQPAMTAELGELSPSPQEIPSFRSGRKIPDRCILGVDAVTQIRGETFFFKGQYFWRLTAARHLTSLHPAMIQGFWRGFPGTLEKVDAVYERHVDHRILFFSGRQYWVFKDNGMEEGYPRPVTDFGLPEAGVDGAFSHPQDSKTYFFKDGRHWRYDEVVKQMDAGYPEENSVWLHLPSPIDDVISGADGSVYQIMTAEYMNPTDNVKVKRALCVIIPCKFDFPSTITLGDNPHTYWFKEAASTRTDKPLSTIDDCKEVSENTSDCFHLLGGSEKHNCALRLNDASEEEEGRYFFRTEGKSLYIFFKSKPFMNEIEQLKSSHPAMLPATVPVNIACTAPGRCTGSAPIITWTGTSNTPNASSRNGNETVLYASSITFTPSLRDHNKTLTCMIYHPVVEASMQTNVSLNVAYRSAYLNQMASNCTEEGYSVMCTCMIQSDPLPVLQWFVNEEVVAGNYNNQTLQLTTTVKEKIANSRLTLKKKKKSQNLKIQCWNANKSTTITRKTSSWLDYRLVLGVIFANILLASLIGLAAFYWGRKVQENERSEENERAQNL</sequence>
<keyword evidence="6" id="KW-0378">Hydrolase</keyword>
<feature type="binding site" description="in inhibited form" evidence="13">
    <location>
        <position position="98"/>
    </location>
    <ligand>
        <name>Zn(2+)</name>
        <dbReference type="ChEBI" id="CHEBI:29105"/>
        <label>2</label>
        <note>catalytic</note>
    </ligand>
</feature>
<feature type="binding site" evidence="13">
    <location>
        <position position="244"/>
    </location>
    <ligand>
        <name>Zn(2+)</name>
        <dbReference type="ChEBI" id="CHEBI:29105"/>
        <label>2</label>
        <note>catalytic</note>
    </ligand>
</feature>
<feature type="binding site" evidence="13">
    <location>
        <position position="192"/>
    </location>
    <ligand>
        <name>Zn(2+)</name>
        <dbReference type="ChEBI" id="CHEBI:29105"/>
        <label>1</label>
    </ligand>
</feature>
<dbReference type="GeneID" id="117348678"/>
<feature type="domain" description="Ig-like" evidence="19">
    <location>
        <begin position="606"/>
        <end position="702"/>
    </location>
</feature>
<proteinExistence type="inferred from homology"/>
<evidence type="ECO:0000256" key="18">
    <source>
        <dbReference type="SAM" id="SignalP"/>
    </source>
</evidence>
<evidence type="ECO:0000256" key="9">
    <source>
        <dbReference type="ARBA" id="ARBA00023049"/>
    </source>
</evidence>
<dbReference type="GO" id="GO:0030574">
    <property type="term" value="P:collagen catabolic process"/>
    <property type="evidence" value="ECO:0007669"/>
    <property type="project" value="TreeGrafter"/>
</dbReference>
<dbReference type="SMART" id="SM00120">
    <property type="entry name" value="HX"/>
    <property type="match status" value="3"/>
</dbReference>
<dbReference type="SMART" id="SM00235">
    <property type="entry name" value="ZnMc"/>
    <property type="match status" value="1"/>
</dbReference>
<dbReference type="GO" id="GO:0008270">
    <property type="term" value="F:zinc ion binding"/>
    <property type="evidence" value="ECO:0007669"/>
    <property type="project" value="InterPro"/>
</dbReference>
<dbReference type="OrthoDB" id="406838at2759"/>
<feature type="active site" evidence="12">
    <location>
        <position position="245"/>
    </location>
</feature>
<dbReference type="Gene3D" id="3.40.390.10">
    <property type="entry name" value="Collagenase (Catalytic Domain)"/>
    <property type="match status" value="1"/>
</dbReference>
<keyword evidence="17" id="KW-0812">Transmembrane</keyword>
<dbReference type="PROSITE" id="PS51642">
    <property type="entry name" value="HEMOPEXIN_2"/>
    <property type="match status" value="2"/>
</dbReference>
<dbReference type="PANTHER" id="PTHR10201">
    <property type="entry name" value="MATRIX METALLOPROTEINASE"/>
    <property type="match status" value="1"/>
</dbReference>
<feature type="repeat" description="Hemopexin" evidence="15">
    <location>
        <begin position="331"/>
        <end position="376"/>
    </location>
</feature>
<evidence type="ECO:0000313" key="20">
    <source>
        <dbReference type="Proteomes" id="UP000515159"/>
    </source>
</evidence>
<dbReference type="AlphaFoldDB" id="A0A6P8PN63"/>
<feature type="binding site" evidence="13">
    <location>
        <position position="221"/>
    </location>
    <ligand>
        <name>Ca(2+)</name>
        <dbReference type="ChEBI" id="CHEBI:29108"/>
        <label>3</label>
    </ligand>
</feature>
<evidence type="ECO:0000256" key="1">
    <source>
        <dbReference type="ARBA" id="ARBA00010370"/>
    </source>
</evidence>
<dbReference type="InterPro" id="IPR024079">
    <property type="entry name" value="MetalloPept_cat_dom_sf"/>
</dbReference>
<dbReference type="GO" id="GO:0031012">
    <property type="term" value="C:extracellular matrix"/>
    <property type="evidence" value="ECO:0007669"/>
    <property type="project" value="InterPro"/>
</dbReference>
<dbReference type="RefSeq" id="XP_033776941.1">
    <property type="nucleotide sequence ID" value="XM_033921050.1"/>
</dbReference>
<dbReference type="InterPro" id="IPR013783">
    <property type="entry name" value="Ig-like_fold"/>
</dbReference>
<comment type="cofactor">
    <cofactor evidence="13">
        <name>Ca(2+)</name>
        <dbReference type="ChEBI" id="CHEBI:29108"/>
    </cofactor>
    <text evidence="13">Can bind about 5 Ca(2+) ions per subunit.</text>
</comment>
<feature type="binding site" evidence="13">
    <location>
        <position position="197"/>
    </location>
    <ligand>
        <name>Ca(2+)</name>
        <dbReference type="ChEBI" id="CHEBI:29108"/>
        <label>3</label>
    </ligand>
</feature>
<dbReference type="InterPro" id="IPR036375">
    <property type="entry name" value="Hemopexin-like_dom_sf"/>
</dbReference>
<evidence type="ECO:0000256" key="11">
    <source>
        <dbReference type="ARBA" id="ARBA00023157"/>
    </source>
</evidence>
<feature type="binding site" evidence="13">
    <location>
        <position position="432"/>
    </location>
    <ligand>
        <name>Ca(2+)</name>
        <dbReference type="ChEBI" id="CHEBI:29108"/>
        <label>5</label>
    </ligand>
</feature>
<evidence type="ECO:0000256" key="16">
    <source>
        <dbReference type="SAM" id="MobiDB-lite"/>
    </source>
</evidence>
<feature type="binding site" evidence="13">
    <location>
        <position position="224"/>
    </location>
    <ligand>
        <name>Ca(2+)</name>
        <dbReference type="ChEBI" id="CHEBI:29108"/>
        <label>3</label>
    </ligand>
</feature>
<organism evidence="20 21">
    <name type="scientific">Geotrypetes seraphini</name>
    <name type="common">Gaboon caecilian</name>
    <name type="synonym">Caecilia seraphini</name>
    <dbReference type="NCBI Taxonomy" id="260995"/>
    <lineage>
        <taxon>Eukaryota</taxon>
        <taxon>Metazoa</taxon>
        <taxon>Chordata</taxon>
        <taxon>Craniata</taxon>
        <taxon>Vertebrata</taxon>
        <taxon>Euteleostomi</taxon>
        <taxon>Amphibia</taxon>
        <taxon>Gymnophiona</taxon>
        <taxon>Geotrypetes</taxon>
    </lineage>
</organism>
<evidence type="ECO:0000313" key="21">
    <source>
        <dbReference type="RefSeq" id="XP_033776941.1"/>
    </source>
</evidence>
<dbReference type="Pfam" id="PF00413">
    <property type="entry name" value="Peptidase_M10"/>
    <property type="match status" value="1"/>
</dbReference>
<dbReference type="InParanoid" id="A0A6P8PN63"/>
<dbReference type="GO" id="GO:0030198">
    <property type="term" value="P:extracellular matrix organization"/>
    <property type="evidence" value="ECO:0007669"/>
    <property type="project" value="TreeGrafter"/>
</dbReference>
<evidence type="ECO:0000256" key="15">
    <source>
        <dbReference type="PROSITE-ProRule" id="PRU01011"/>
    </source>
</evidence>
<dbReference type="CDD" id="cd00094">
    <property type="entry name" value="HX"/>
    <property type="match status" value="1"/>
</dbReference>
<dbReference type="FunFam" id="3.40.390.10:FF:000070">
    <property type="entry name" value="Matrix metallopeptidase 25b"/>
    <property type="match status" value="1"/>
</dbReference>
<keyword evidence="17" id="KW-0472">Membrane</keyword>
<keyword evidence="20" id="KW-1185">Reference proteome</keyword>
<accession>A0A6P8PN63</accession>
<keyword evidence="17" id="KW-1133">Transmembrane helix</keyword>
<protein>
    <submittedName>
        <fullName evidence="21">Matrix metalloproteinase-17-like isoform X1</fullName>
    </submittedName>
</protein>
<feature type="binding site" evidence="13">
    <location>
        <position position="262"/>
    </location>
    <ligand>
        <name>Zn(2+)</name>
        <dbReference type="ChEBI" id="CHEBI:29105"/>
        <label>2</label>
        <note>catalytic</note>
    </ligand>
</feature>
<keyword evidence="4 18" id="KW-0732">Signal</keyword>
<keyword evidence="3 13" id="KW-0479">Metal-binding</keyword>
<evidence type="ECO:0000256" key="14">
    <source>
        <dbReference type="PIRSR" id="PIRSR621190-4"/>
    </source>
</evidence>
<name>A0A6P8PN63_GEOSA</name>
<evidence type="ECO:0000256" key="17">
    <source>
        <dbReference type="SAM" id="Phobius"/>
    </source>
</evidence>
<evidence type="ECO:0000256" key="5">
    <source>
        <dbReference type="ARBA" id="ARBA00022737"/>
    </source>
</evidence>
<feature type="region of interest" description="Disordered" evidence="16">
    <location>
        <begin position="111"/>
        <end position="130"/>
    </location>
</feature>
<feature type="binding site" evidence="13">
    <location>
        <position position="180"/>
    </location>
    <ligand>
        <name>Ca(2+)</name>
        <dbReference type="ChEBI" id="CHEBI:29108"/>
        <label>2</label>
    </ligand>
</feature>
<dbReference type="InterPro" id="IPR001818">
    <property type="entry name" value="Pept_M10_metallopeptidase"/>
</dbReference>
<comment type="similarity">
    <text evidence="1">Belongs to the peptidase M10A family.</text>
</comment>
<feature type="binding site" evidence="13">
    <location>
        <position position="384"/>
    </location>
    <ligand>
        <name>Ca(2+)</name>
        <dbReference type="ChEBI" id="CHEBI:29108"/>
        <label>4</label>
    </ligand>
</feature>
<comment type="cofactor">
    <cofactor evidence="13">
        <name>Zn(2+)</name>
        <dbReference type="ChEBI" id="CHEBI:29105"/>
    </cofactor>
    <text evidence="13">Binds 2 Zn(2+) ions per subunit.</text>
</comment>
<keyword evidence="7 13" id="KW-0862">Zinc</keyword>
<evidence type="ECO:0000259" key="19">
    <source>
        <dbReference type="PROSITE" id="PS50835"/>
    </source>
</evidence>
<dbReference type="SUPFAM" id="SSF55486">
    <property type="entry name" value="Metalloproteases ('zincins'), catalytic domain"/>
    <property type="match status" value="1"/>
</dbReference>
<dbReference type="Proteomes" id="UP000515159">
    <property type="component" value="Chromosome 14"/>
</dbReference>
<keyword evidence="11" id="KW-1015">Disulfide bond</keyword>
<keyword evidence="2" id="KW-0645">Protease</keyword>
<feature type="binding site" evidence="13">
    <location>
        <position position="224"/>
    </location>
    <ligand>
        <name>Ca(2+)</name>
        <dbReference type="ChEBI" id="CHEBI:29108"/>
        <label>1</label>
    </ligand>
</feature>
<keyword evidence="9" id="KW-0482">Metalloprotease</keyword>
<dbReference type="InterPro" id="IPR018487">
    <property type="entry name" value="Hemopexin-like_repeat"/>
</dbReference>
<feature type="binding site" evidence="13">
    <location>
        <position position="198"/>
    </location>
    <ligand>
        <name>Ca(2+)</name>
        <dbReference type="ChEBI" id="CHEBI:29108"/>
        <label>3</label>
    </ligand>
</feature>
<dbReference type="Gene3D" id="2.60.40.10">
    <property type="entry name" value="Immunoglobulins"/>
    <property type="match status" value="3"/>
</dbReference>
<feature type="transmembrane region" description="Helical" evidence="17">
    <location>
        <begin position="809"/>
        <end position="831"/>
    </location>
</feature>
<evidence type="ECO:0000256" key="8">
    <source>
        <dbReference type="ARBA" id="ARBA00022837"/>
    </source>
</evidence>
<dbReference type="PANTHER" id="PTHR10201:SF21">
    <property type="entry name" value="MATRIX METALLOPROTEINASE-17"/>
    <property type="match status" value="1"/>
</dbReference>
<dbReference type="Pfam" id="PF01471">
    <property type="entry name" value="PG_binding_1"/>
    <property type="match status" value="1"/>
</dbReference>
<dbReference type="PRINTS" id="PR00138">
    <property type="entry name" value="MATRIXIN"/>
</dbReference>
<feature type="binding site" evidence="13">
    <location>
        <position position="335"/>
    </location>
    <ligand>
        <name>Ca(2+)</name>
        <dbReference type="ChEBI" id="CHEBI:29108"/>
        <label>4</label>
    </ligand>
</feature>
<gene>
    <name evidence="21" type="primary">LOC117348678</name>
</gene>
<dbReference type="InterPro" id="IPR036179">
    <property type="entry name" value="Ig-like_dom_sf"/>
</dbReference>
<dbReference type="Gene3D" id="2.110.10.10">
    <property type="entry name" value="Hemopexin-like domain"/>
    <property type="match status" value="1"/>
</dbReference>
<dbReference type="InterPro" id="IPR033739">
    <property type="entry name" value="M10A_MMP"/>
</dbReference>
<evidence type="ECO:0000256" key="10">
    <source>
        <dbReference type="ARBA" id="ARBA00023145"/>
    </source>
</evidence>
<dbReference type="CDD" id="cd04278">
    <property type="entry name" value="ZnMc_MMP"/>
    <property type="match status" value="1"/>
</dbReference>
<dbReference type="SUPFAM" id="SSF47090">
    <property type="entry name" value="PGBD-like"/>
    <property type="match status" value="1"/>
</dbReference>
<keyword evidence="5" id="KW-0677">Repeat</keyword>
<evidence type="ECO:0000256" key="13">
    <source>
        <dbReference type="PIRSR" id="PIRSR621190-2"/>
    </source>
</evidence>
<dbReference type="SUPFAM" id="SSF50923">
    <property type="entry name" value="Hemopexin-like domain"/>
    <property type="match status" value="1"/>
</dbReference>
<feature type="binding site" evidence="13">
    <location>
        <position position="248"/>
    </location>
    <ligand>
        <name>Zn(2+)</name>
        <dbReference type="ChEBI" id="CHEBI:29105"/>
        <label>2</label>
        <note>catalytic</note>
    </ligand>
</feature>
<dbReference type="InterPro" id="IPR002477">
    <property type="entry name" value="Peptidoglycan-bd-like"/>
</dbReference>
<feature type="chain" id="PRO_5028356092" evidence="18">
    <location>
        <begin position="28"/>
        <end position="850"/>
    </location>
</feature>
<evidence type="ECO:0000256" key="6">
    <source>
        <dbReference type="ARBA" id="ARBA00022801"/>
    </source>
</evidence>
<dbReference type="InterPro" id="IPR007110">
    <property type="entry name" value="Ig-like_dom"/>
</dbReference>
<dbReference type="GO" id="GO:0004222">
    <property type="term" value="F:metalloendopeptidase activity"/>
    <property type="evidence" value="ECO:0007669"/>
    <property type="project" value="InterPro"/>
</dbReference>
<evidence type="ECO:0000256" key="12">
    <source>
        <dbReference type="PIRSR" id="PIRSR621190-1"/>
    </source>
</evidence>
<dbReference type="FunFam" id="2.110.10.10:FF:000002">
    <property type="entry name" value="Matrix metallopeptidase 3"/>
    <property type="match status" value="1"/>
</dbReference>
<dbReference type="InterPro" id="IPR000585">
    <property type="entry name" value="Hemopexin-like_dom"/>
</dbReference>
<feature type="binding site" evidence="13">
    <location>
        <position position="219"/>
    </location>
    <ligand>
        <name>Zn(2+)</name>
        <dbReference type="ChEBI" id="CHEBI:29105"/>
        <label>1</label>
    </ligand>
</feature>
<feature type="repeat" description="Hemopexin" evidence="15">
    <location>
        <begin position="380"/>
        <end position="426"/>
    </location>
</feature>
<evidence type="ECO:0000256" key="3">
    <source>
        <dbReference type="ARBA" id="ARBA00022723"/>
    </source>
</evidence>
<feature type="binding site" evidence="13">
    <location>
        <position position="190"/>
    </location>
    <ligand>
        <name>Zn(2+)</name>
        <dbReference type="ChEBI" id="CHEBI:29105"/>
        <label>1</label>
    </ligand>
</feature>
<evidence type="ECO:0000256" key="7">
    <source>
        <dbReference type="ARBA" id="ARBA00022833"/>
    </source>
</evidence>
<dbReference type="KEGG" id="gsh:117348678"/>
<feature type="binding site" evidence="13">
    <location>
        <position position="254"/>
    </location>
    <ligand>
        <name>Zn(2+)</name>
        <dbReference type="ChEBI" id="CHEBI:29105"/>
        <label>2</label>
        <note>catalytic</note>
    </ligand>
</feature>
<evidence type="ECO:0000256" key="2">
    <source>
        <dbReference type="ARBA" id="ARBA00022670"/>
    </source>
</evidence>
<evidence type="ECO:0000256" key="4">
    <source>
        <dbReference type="ARBA" id="ARBA00022729"/>
    </source>
</evidence>
<feature type="signal peptide" evidence="18">
    <location>
        <begin position="1"/>
        <end position="27"/>
    </location>
</feature>
<dbReference type="InterPro" id="IPR021190">
    <property type="entry name" value="Pept_M10A"/>
</dbReference>
<dbReference type="GO" id="GO:0006508">
    <property type="term" value="P:proteolysis"/>
    <property type="evidence" value="ECO:0007669"/>
    <property type="project" value="UniProtKB-KW"/>
</dbReference>
<keyword evidence="10" id="KW-0865">Zymogen</keyword>